<protein>
    <submittedName>
        <fullName evidence="2">Uncharacterized protein</fullName>
    </submittedName>
</protein>
<organism evidence="2 3">
    <name type="scientific">Calothrix parasitica NIES-267</name>
    <dbReference type="NCBI Taxonomy" id="1973488"/>
    <lineage>
        <taxon>Bacteria</taxon>
        <taxon>Bacillati</taxon>
        <taxon>Cyanobacteriota</taxon>
        <taxon>Cyanophyceae</taxon>
        <taxon>Nostocales</taxon>
        <taxon>Calotrichaceae</taxon>
        <taxon>Calothrix</taxon>
    </lineage>
</organism>
<sequence length="64" mass="7156">MLGGILTGLIVVAYVGGVWKFWTGFRRTNFSNSLTNRLALSLLWPACFIGSKSYRRNFTKALKG</sequence>
<evidence type="ECO:0000313" key="2">
    <source>
        <dbReference type="EMBL" id="BAY85093.1"/>
    </source>
</evidence>
<keyword evidence="1" id="KW-0472">Membrane</keyword>
<keyword evidence="1" id="KW-0812">Transmembrane</keyword>
<keyword evidence="3" id="KW-1185">Reference proteome</keyword>
<dbReference type="AlphaFoldDB" id="A0A1Z4LV49"/>
<accession>A0A1Z4LV49</accession>
<dbReference type="OrthoDB" id="488813at2"/>
<reference evidence="2 3" key="1">
    <citation type="submission" date="2017-06" db="EMBL/GenBank/DDBJ databases">
        <title>Genome sequencing of cyanobaciteial culture collection at National Institute for Environmental Studies (NIES).</title>
        <authorList>
            <person name="Hirose Y."/>
            <person name="Shimura Y."/>
            <person name="Fujisawa T."/>
            <person name="Nakamura Y."/>
            <person name="Kawachi M."/>
        </authorList>
    </citation>
    <scope>NUCLEOTIDE SEQUENCE [LARGE SCALE GENOMIC DNA]</scope>
    <source>
        <strain evidence="2 3">NIES-267</strain>
    </source>
</reference>
<evidence type="ECO:0000256" key="1">
    <source>
        <dbReference type="SAM" id="Phobius"/>
    </source>
</evidence>
<name>A0A1Z4LV49_9CYAN</name>
<evidence type="ECO:0000313" key="3">
    <source>
        <dbReference type="Proteomes" id="UP000218418"/>
    </source>
</evidence>
<feature type="transmembrane region" description="Helical" evidence="1">
    <location>
        <begin position="5"/>
        <end position="22"/>
    </location>
</feature>
<gene>
    <name evidence="2" type="ORF">NIES267_45910</name>
</gene>
<dbReference type="EMBL" id="AP018227">
    <property type="protein sequence ID" value="BAY85093.1"/>
    <property type="molecule type" value="Genomic_DNA"/>
</dbReference>
<dbReference type="Proteomes" id="UP000218418">
    <property type="component" value="Chromosome"/>
</dbReference>
<proteinExistence type="predicted"/>
<keyword evidence="1" id="KW-1133">Transmembrane helix</keyword>